<sequence length="101" mass="10974">MQTVLVPVRPFSLAATSCGDDFRLSAAAARDSVHPKRFRLPVDWRITASDPFEDADGRGISSQADKSAFEGLNLDVVVQVLRTTATPSFACSAHYLCKSMQ</sequence>
<gene>
    <name evidence="1" type="ORF">GAK33_06155</name>
</gene>
<name>A0A833PQG6_BURL3</name>
<proteinExistence type="predicted"/>
<evidence type="ECO:0000313" key="1">
    <source>
        <dbReference type="EMBL" id="KAF1033810.1"/>
    </source>
</evidence>
<organism evidence="1 2">
    <name type="scientific">Burkholderia lata (strain ATCC 17760 / DSM 23089 / LMG 22485 / NCIMB 9086 / R18194 / 383)</name>
    <dbReference type="NCBI Taxonomy" id="482957"/>
    <lineage>
        <taxon>Bacteria</taxon>
        <taxon>Pseudomonadati</taxon>
        <taxon>Pseudomonadota</taxon>
        <taxon>Betaproteobacteria</taxon>
        <taxon>Burkholderiales</taxon>
        <taxon>Burkholderiaceae</taxon>
        <taxon>Burkholderia</taxon>
        <taxon>Burkholderia cepacia complex</taxon>
    </lineage>
</organism>
<evidence type="ECO:0000313" key="2">
    <source>
        <dbReference type="Proteomes" id="UP000467522"/>
    </source>
</evidence>
<protein>
    <submittedName>
        <fullName evidence="1">Uncharacterized protein</fullName>
    </submittedName>
</protein>
<dbReference type="AlphaFoldDB" id="A0A833PQG6"/>
<accession>A0A833PQG6</accession>
<reference evidence="2" key="1">
    <citation type="journal article" date="2020" name="MBio">
        <title>Horizontal gene transfer to a defensive symbiont with a reduced genome amongst a multipartite beetle microbiome.</title>
        <authorList>
            <person name="Waterworth S.C."/>
            <person name="Florez L.V."/>
            <person name="Rees E.R."/>
            <person name="Hertweck C."/>
            <person name="Kaltenpoth M."/>
            <person name="Kwan J.C."/>
        </authorList>
    </citation>
    <scope>NUCLEOTIDE SEQUENCE [LARGE SCALE GENOMIC DNA]</scope>
</reference>
<comment type="caution">
    <text evidence="1">The sequence shown here is derived from an EMBL/GenBank/DDBJ whole genome shotgun (WGS) entry which is preliminary data.</text>
</comment>
<dbReference type="RefSeq" id="WP_278650272.1">
    <property type="nucleotide sequence ID" value="NZ_WNDV01000027.1"/>
</dbReference>
<dbReference type="Proteomes" id="UP000467522">
    <property type="component" value="Unassembled WGS sequence"/>
</dbReference>
<dbReference type="EMBL" id="WNDV01000027">
    <property type="protein sequence ID" value="KAF1033810.1"/>
    <property type="molecule type" value="Genomic_DNA"/>
</dbReference>